<dbReference type="AlphaFoldDB" id="A0A1H6F998"/>
<dbReference type="RefSeq" id="WP_103920009.1">
    <property type="nucleotide sequence ID" value="NZ_FMSV02000440.1"/>
</dbReference>
<organism evidence="1 2">
    <name type="scientific">Candidatus Venteria ishoeyi</name>
    <dbReference type="NCBI Taxonomy" id="1899563"/>
    <lineage>
        <taxon>Bacteria</taxon>
        <taxon>Pseudomonadati</taxon>
        <taxon>Pseudomonadota</taxon>
        <taxon>Gammaproteobacteria</taxon>
        <taxon>Thiotrichales</taxon>
        <taxon>Thiotrichaceae</taxon>
        <taxon>Venteria</taxon>
    </lineage>
</organism>
<accession>A0A1H6F998</accession>
<dbReference type="EMBL" id="FMSV02000440">
    <property type="protein sequence ID" value="SEH06183.1"/>
    <property type="molecule type" value="Genomic_DNA"/>
</dbReference>
<evidence type="ECO:0000313" key="1">
    <source>
        <dbReference type="EMBL" id="SEH06183.1"/>
    </source>
</evidence>
<sequence length="293" mass="34859">MSMYEYLHEIKKETGWSQERISIESGLALSTIGRIFRKPGYTVNETSNMIIRELHQRVVPSAYPEYLNLLFKQYADWKERFSKKMFREHMNTLEVLLKNHQALDAQNLNACRLQWLLGHIYFDHAFYFNRNAPDKWAEKASYWYQRALIILEQTEYQALTLQRYKVCQCLVATRFNQTKPAQRQNNPELRQWLRDITYLQNVEVILNDDYWNWMVARNGLVAASILQDMDYCQKFWKIMCAVSREFEDLAFVPGKEMGSILKDPDLQWFCQNHKGSGIILCDIDKMPIKISIK</sequence>
<gene>
    <name evidence="1" type="ORF">MBHS_02038</name>
</gene>
<name>A0A1H6F998_9GAMM</name>
<protein>
    <submittedName>
        <fullName evidence="1">Uncharacterized protein</fullName>
    </submittedName>
</protein>
<reference evidence="1 2" key="1">
    <citation type="submission" date="2016-10" db="EMBL/GenBank/DDBJ databases">
        <authorList>
            <person name="de Groot N.N."/>
        </authorList>
    </citation>
    <scope>NUCLEOTIDE SEQUENCE [LARGE SCALE GENOMIC DNA]</scope>
    <source>
        <strain evidence="1">MBHS1</strain>
    </source>
</reference>
<evidence type="ECO:0000313" key="2">
    <source>
        <dbReference type="Proteomes" id="UP000236724"/>
    </source>
</evidence>
<dbReference type="OrthoDB" id="6195695at2"/>
<dbReference type="Proteomes" id="UP000236724">
    <property type="component" value="Unassembled WGS sequence"/>
</dbReference>
<keyword evidence="2" id="KW-1185">Reference proteome</keyword>
<proteinExistence type="predicted"/>